<name>A0A409W5C6_9AGAR</name>
<protein>
    <submittedName>
        <fullName evidence="2">Uncharacterized protein</fullName>
    </submittedName>
</protein>
<keyword evidence="3" id="KW-1185">Reference proteome</keyword>
<dbReference type="EMBL" id="NHYE01005389">
    <property type="protein sequence ID" value="PPQ73701.1"/>
    <property type="molecule type" value="Genomic_DNA"/>
</dbReference>
<dbReference type="AlphaFoldDB" id="A0A409W5C6"/>
<accession>A0A409W5C6</accession>
<gene>
    <name evidence="2" type="ORF">CVT26_010856</name>
</gene>
<evidence type="ECO:0000256" key="1">
    <source>
        <dbReference type="SAM" id="MobiDB-lite"/>
    </source>
</evidence>
<feature type="compositionally biased region" description="Polar residues" evidence="1">
    <location>
        <begin position="16"/>
        <end position="29"/>
    </location>
</feature>
<reference evidence="2 3" key="1">
    <citation type="journal article" date="2018" name="Evol. Lett.">
        <title>Horizontal gene cluster transfer increased hallucinogenic mushroom diversity.</title>
        <authorList>
            <person name="Reynolds H.T."/>
            <person name="Vijayakumar V."/>
            <person name="Gluck-Thaler E."/>
            <person name="Korotkin H.B."/>
            <person name="Matheny P.B."/>
            <person name="Slot J.C."/>
        </authorList>
    </citation>
    <scope>NUCLEOTIDE SEQUENCE [LARGE SCALE GENOMIC DNA]</scope>
    <source>
        <strain evidence="2 3">SRW20</strain>
    </source>
</reference>
<evidence type="ECO:0000313" key="2">
    <source>
        <dbReference type="EMBL" id="PPQ73701.1"/>
    </source>
</evidence>
<dbReference type="Proteomes" id="UP000284706">
    <property type="component" value="Unassembled WGS sequence"/>
</dbReference>
<feature type="region of interest" description="Disordered" evidence="1">
    <location>
        <begin position="1"/>
        <end position="29"/>
    </location>
</feature>
<proteinExistence type="predicted"/>
<evidence type="ECO:0000313" key="3">
    <source>
        <dbReference type="Proteomes" id="UP000284706"/>
    </source>
</evidence>
<dbReference type="OrthoDB" id="3058840at2759"/>
<dbReference type="InParanoid" id="A0A409W5C6"/>
<comment type="caution">
    <text evidence="2">The sequence shown here is derived from an EMBL/GenBank/DDBJ whole genome shotgun (WGS) entry which is preliminary data.</text>
</comment>
<sequence>MEPEFQPSRAAKPQFLGQNGFISTFTEPDQINERNLEKALEARRMGDFMIQYKKRDVPDLETMKADVDKPPEEDLDHVNKSLEALREYHTKDLENFYAYMGDEYLMQCRHRSASKDPSEPWIGEGPNLSPEQQQLEEIYEAETTPFLADFKSHFNHIRYTYLTQLLSLEKAKQEHEANLEKLRRQREQMFPQSTEEWASKPHDVRLRVARFLVADDTRKEKFMSDFGWAWRQVTPLVEEFKKNEVFAAEVRGLMISEQAVKDPRLQRAT</sequence>
<organism evidence="2 3">
    <name type="scientific">Gymnopilus dilepis</name>
    <dbReference type="NCBI Taxonomy" id="231916"/>
    <lineage>
        <taxon>Eukaryota</taxon>
        <taxon>Fungi</taxon>
        <taxon>Dikarya</taxon>
        <taxon>Basidiomycota</taxon>
        <taxon>Agaricomycotina</taxon>
        <taxon>Agaricomycetes</taxon>
        <taxon>Agaricomycetidae</taxon>
        <taxon>Agaricales</taxon>
        <taxon>Agaricineae</taxon>
        <taxon>Hymenogastraceae</taxon>
        <taxon>Gymnopilus</taxon>
    </lineage>
</organism>